<name>A0A5B6W7X8_9ROSI</name>
<gene>
    <name evidence="2" type="ORF">EPI10_010881</name>
</gene>
<dbReference type="PANTHER" id="PTHR46148">
    <property type="entry name" value="CHROMO DOMAIN-CONTAINING PROTEIN"/>
    <property type="match status" value="1"/>
</dbReference>
<dbReference type="Proteomes" id="UP000325315">
    <property type="component" value="Unassembled WGS sequence"/>
</dbReference>
<dbReference type="EMBL" id="SMMG02000004">
    <property type="protein sequence ID" value="KAA3476952.1"/>
    <property type="molecule type" value="Genomic_DNA"/>
</dbReference>
<proteinExistence type="predicted"/>
<dbReference type="AlphaFoldDB" id="A0A5B6W7X8"/>
<evidence type="ECO:0000259" key="1">
    <source>
        <dbReference type="Pfam" id="PF24626"/>
    </source>
</evidence>
<dbReference type="InterPro" id="IPR036397">
    <property type="entry name" value="RNaseH_sf"/>
</dbReference>
<sequence>MLRCCVIEFEGSWERLLPLTEFSYNNSYQSSINMALYEVLYDHVASDIQKYYAYLKKKKDIEFEIGDKVFLKVWKNVLRFGRKRKRIGLVAYQLPLPPEWDKIHNVFHVSILIRYRFDPSYVLTPYEIELQPNLTYSENPIKILVWEVKELRNKRMASSQHKRGYLGAGRNHEISILSSFVN</sequence>
<dbReference type="OrthoDB" id="996762at2759"/>
<dbReference type="Pfam" id="PF24626">
    <property type="entry name" value="SH3_Tf2-1"/>
    <property type="match status" value="1"/>
</dbReference>
<comment type="caution">
    <text evidence="2">The sequence shown here is derived from an EMBL/GenBank/DDBJ whole genome shotgun (WGS) entry which is preliminary data.</text>
</comment>
<feature type="domain" description="Tf2-1-like SH3-like" evidence="1">
    <location>
        <begin position="85"/>
        <end position="116"/>
    </location>
</feature>
<protein>
    <submittedName>
        <fullName evidence="2">DNA/RNA polymerases superfamily protein</fullName>
    </submittedName>
</protein>
<dbReference type="Gene3D" id="3.30.420.10">
    <property type="entry name" value="Ribonuclease H-like superfamily/Ribonuclease H"/>
    <property type="match status" value="1"/>
</dbReference>
<keyword evidence="3" id="KW-1185">Reference proteome</keyword>
<reference evidence="3" key="1">
    <citation type="journal article" date="2019" name="Plant Biotechnol. J.">
        <title>Genome sequencing of the Australian wild diploid species Gossypium australe highlights disease resistance and delayed gland morphogenesis.</title>
        <authorList>
            <person name="Cai Y."/>
            <person name="Cai X."/>
            <person name="Wang Q."/>
            <person name="Wang P."/>
            <person name="Zhang Y."/>
            <person name="Cai C."/>
            <person name="Xu Y."/>
            <person name="Wang K."/>
            <person name="Zhou Z."/>
            <person name="Wang C."/>
            <person name="Geng S."/>
            <person name="Li B."/>
            <person name="Dong Q."/>
            <person name="Hou Y."/>
            <person name="Wang H."/>
            <person name="Ai P."/>
            <person name="Liu Z."/>
            <person name="Yi F."/>
            <person name="Sun M."/>
            <person name="An G."/>
            <person name="Cheng J."/>
            <person name="Zhang Y."/>
            <person name="Shi Q."/>
            <person name="Xie Y."/>
            <person name="Shi X."/>
            <person name="Chang Y."/>
            <person name="Huang F."/>
            <person name="Chen Y."/>
            <person name="Hong S."/>
            <person name="Mi L."/>
            <person name="Sun Q."/>
            <person name="Zhang L."/>
            <person name="Zhou B."/>
            <person name="Peng R."/>
            <person name="Zhang X."/>
            <person name="Liu F."/>
        </authorList>
    </citation>
    <scope>NUCLEOTIDE SEQUENCE [LARGE SCALE GENOMIC DNA]</scope>
    <source>
        <strain evidence="3">cv. PA1801</strain>
    </source>
</reference>
<accession>A0A5B6W7X8</accession>
<dbReference type="PANTHER" id="PTHR46148:SF44">
    <property type="entry name" value="GAG-POL POLYPROTEIN"/>
    <property type="match status" value="1"/>
</dbReference>
<evidence type="ECO:0000313" key="3">
    <source>
        <dbReference type="Proteomes" id="UP000325315"/>
    </source>
</evidence>
<dbReference type="GO" id="GO:0003676">
    <property type="term" value="F:nucleic acid binding"/>
    <property type="evidence" value="ECO:0007669"/>
    <property type="project" value="InterPro"/>
</dbReference>
<organism evidence="2 3">
    <name type="scientific">Gossypium australe</name>
    <dbReference type="NCBI Taxonomy" id="47621"/>
    <lineage>
        <taxon>Eukaryota</taxon>
        <taxon>Viridiplantae</taxon>
        <taxon>Streptophyta</taxon>
        <taxon>Embryophyta</taxon>
        <taxon>Tracheophyta</taxon>
        <taxon>Spermatophyta</taxon>
        <taxon>Magnoliopsida</taxon>
        <taxon>eudicotyledons</taxon>
        <taxon>Gunneridae</taxon>
        <taxon>Pentapetalae</taxon>
        <taxon>rosids</taxon>
        <taxon>malvids</taxon>
        <taxon>Malvales</taxon>
        <taxon>Malvaceae</taxon>
        <taxon>Malvoideae</taxon>
        <taxon>Gossypium</taxon>
    </lineage>
</organism>
<evidence type="ECO:0000313" key="2">
    <source>
        <dbReference type="EMBL" id="KAA3476952.1"/>
    </source>
</evidence>
<dbReference type="InterPro" id="IPR056924">
    <property type="entry name" value="SH3_Tf2-1"/>
</dbReference>